<sequence length="155" mass="17851">MAAPKISVVEQRKIEVLLTKWIGKLTWDLLTTEIYLVLGVKTTRQTLCSYLGIQTAYKIKKNQLRGAVPQFYINTTSSDVKLAEQIKNLKAEIEILKRNNFEQLRMIERMLANANHIPNLDLRSLVKPRPEEIQTESYARPKDALKASRGKSKQR</sequence>
<protein>
    <submittedName>
        <fullName evidence="3">Uncharacterized protein</fullName>
    </submittedName>
</protein>
<keyword evidence="1" id="KW-0175">Coiled coil</keyword>
<evidence type="ECO:0000313" key="4">
    <source>
        <dbReference type="Proteomes" id="UP000276194"/>
    </source>
</evidence>
<name>A0A3M5IQD5_PSEA0</name>
<organism evidence="3 4">
    <name type="scientific">Pseudomonas amygdali pv. mori</name>
    <dbReference type="NCBI Taxonomy" id="34065"/>
    <lineage>
        <taxon>Bacteria</taxon>
        <taxon>Pseudomonadati</taxon>
        <taxon>Pseudomonadota</taxon>
        <taxon>Gammaproteobacteria</taxon>
        <taxon>Pseudomonadales</taxon>
        <taxon>Pseudomonadaceae</taxon>
        <taxon>Pseudomonas</taxon>
        <taxon>Pseudomonas amygdali</taxon>
    </lineage>
</organism>
<evidence type="ECO:0000313" key="3">
    <source>
        <dbReference type="EMBL" id="RMT13308.1"/>
    </source>
</evidence>
<comment type="caution">
    <text evidence="3">The sequence shown here is derived from an EMBL/GenBank/DDBJ whole genome shotgun (WGS) entry which is preliminary data.</text>
</comment>
<accession>A0A3M5IQD5</accession>
<gene>
    <name evidence="3" type="ORF">ALP52_00325</name>
</gene>
<dbReference type="RefSeq" id="WP_122323105.1">
    <property type="nucleotide sequence ID" value="NZ_RBTD01000427.1"/>
</dbReference>
<evidence type="ECO:0000256" key="2">
    <source>
        <dbReference type="SAM" id="MobiDB-lite"/>
    </source>
</evidence>
<proteinExistence type="predicted"/>
<feature type="region of interest" description="Disordered" evidence="2">
    <location>
        <begin position="132"/>
        <end position="155"/>
    </location>
</feature>
<feature type="coiled-coil region" evidence="1">
    <location>
        <begin position="79"/>
        <end position="106"/>
    </location>
</feature>
<evidence type="ECO:0000256" key="1">
    <source>
        <dbReference type="SAM" id="Coils"/>
    </source>
</evidence>
<reference evidence="3 4" key="1">
    <citation type="submission" date="2018-08" db="EMBL/GenBank/DDBJ databases">
        <title>Recombination of ecologically and evolutionarily significant loci maintains genetic cohesion in the Pseudomonas syringae species complex.</title>
        <authorList>
            <person name="Dillon M."/>
            <person name="Thakur S."/>
            <person name="Almeida R.N.D."/>
            <person name="Weir B.S."/>
            <person name="Guttman D.S."/>
        </authorList>
    </citation>
    <scope>NUCLEOTIDE SEQUENCE [LARGE SCALE GENOMIC DNA]</scope>
    <source>
        <strain evidence="3 4">ICMP 6941</strain>
    </source>
</reference>
<dbReference type="Proteomes" id="UP000276194">
    <property type="component" value="Unassembled WGS sequence"/>
</dbReference>
<dbReference type="EMBL" id="RBTD01000427">
    <property type="protein sequence ID" value="RMT13308.1"/>
    <property type="molecule type" value="Genomic_DNA"/>
</dbReference>
<dbReference type="AlphaFoldDB" id="A0A3M5IQD5"/>